<evidence type="ECO:0000313" key="1">
    <source>
        <dbReference type="EMBL" id="JAD67542.1"/>
    </source>
</evidence>
<accession>A0A0A9C7Q6</accession>
<protein>
    <submittedName>
        <fullName evidence="1">Uncharacterized protein</fullName>
    </submittedName>
</protein>
<reference evidence="1" key="2">
    <citation type="journal article" date="2015" name="Data Brief">
        <title>Shoot transcriptome of the giant reed, Arundo donax.</title>
        <authorList>
            <person name="Barrero R.A."/>
            <person name="Guerrero F.D."/>
            <person name="Moolhuijzen P."/>
            <person name="Goolsby J.A."/>
            <person name="Tidwell J."/>
            <person name="Bellgard S.E."/>
            <person name="Bellgard M.I."/>
        </authorList>
    </citation>
    <scope>NUCLEOTIDE SEQUENCE</scope>
    <source>
        <tissue evidence="1">Shoot tissue taken approximately 20 cm above the soil surface</tissue>
    </source>
</reference>
<proteinExistence type="predicted"/>
<dbReference type="EMBL" id="GBRH01230353">
    <property type="protein sequence ID" value="JAD67542.1"/>
    <property type="molecule type" value="Transcribed_RNA"/>
</dbReference>
<name>A0A0A9C7Q6_ARUDO</name>
<reference evidence="1" key="1">
    <citation type="submission" date="2014-09" db="EMBL/GenBank/DDBJ databases">
        <authorList>
            <person name="Magalhaes I.L.F."/>
            <person name="Oliveira U."/>
            <person name="Santos F.R."/>
            <person name="Vidigal T.H.D.A."/>
            <person name="Brescovit A.D."/>
            <person name="Santos A.J."/>
        </authorList>
    </citation>
    <scope>NUCLEOTIDE SEQUENCE</scope>
    <source>
        <tissue evidence="1">Shoot tissue taken approximately 20 cm above the soil surface</tissue>
    </source>
</reference>
<dbReference type="AlphaFoldDB" id="A0A0A9C7Q6"/>
<sequence length="21" mass="2397">MHIEYFTHFQHSSLGEGGCTD</sequence>
<organism evidence="1">
    <name type="scientific">Arundo donax</name>
    <name type="common">Giant reed</name>
    <name type="synonym">Donax arundinaceus</name>
    <dbReference type="NCBI Taxonomy" id="35708"/>
    <lineage>
        <taxon>Eukaryota</taxon>
        <taxon>Viridiplantae</taxon>
        <taxon>Streptophyta</taxon>
        <taxon>Embryophyta</taxon>
        <taxon>Tracheophyta</taxon>
        <taxon>Spermatophyta</taxon>
        <taxon>Magnoliopsida</taxon>
        <taxon>Liliopsida</taxon>
        <taxon>Poales</taxon>
        <taxon>Poaceae</taxon>
        <taxon>PACMAD clade</taxon>
        <taxon>Arundinoideae</taxon>
        <taxon>Arundineae</taxon>
        <taxon>Arundo</taxon>
    </lineage>
</organism>